<name>A0A7T8KK50_CALRO</name>
<dbReference type="Proteomes" id="UP000595437">
    <property type="component" value="Chromosome 2"/>
</dbReference>
<evidence type="ECO:0000313" key="3">
    <source>
        <dbReference type="Proteomes" id="UP000595437"/>
    </source>
</evidence>
<sequence>MSTITGRKSCLKFCFKMPAPRNVIVDAFNAGLSISEAYDSQSHLRKQAKPPQSHSEGLQRSLGWRKWAGQEKAESGAQAPKN</sequence>
<protein>
    <submittedName>
        <fullName evidence="2">Uncharacterized protein</fullName>
    </submittedName>
</protein>
<accession>A0A7T8KK50</accession>
<organism evidence="2 3">
    <name type="scientific">Caligus rogercresseyi</name>
    <name type="common">Sea louse</name>
    <dbReference type="NCBI Taxonomy" id="217165"/>
    <lineage>
        <taxon>Eukaryota</taxon>
        <taxon>Metazoa</taxon>
        <taxon>Ecdysozoa</taxon>
        <taxon>Arthropoda</taxon>
        <taxon>Crustacea</taxon>
        <taxon>Multicrustacea</taxon>
        <taxon>Hexanauplia</taxon>
        <taxon>Copepoda</taxon>
        <taxon>Siphonostomatoida</taxon>
        <taxon>Caligidae</taxon>
        <taxon>Caligus</taxon>
    </lineage>
</organism>
<reference evidence="3" key="1">
    <citation type="submission" date="2021-01" db="EMBL/GenBank/DDBJ databases">
        <title>Caligus Genome Assembly.</title>
        <authorList>
            <person name="Gallardo-Escarate C."/>
        </authorList>
    </citation>
    <scope>NUCLEOTIDE SEQUENCE [LARGE SCALE GENOMIC DNA]</scope>
</reference>
<evidence type="ECO:0000313" key="2">
    <source>
        <dbReference type="EMBL" id="QQP57418.1"/>
    </source>
</evidence>
<evidence type="ECO:0000256" key="1">
    <source>
        <dbReference type="SAM" id="MobiDB-lite"/>
    </source>
</evidence>
<dbReference type="EMBL" id="CP045891">
    <property type="protein sequence ID" value="QQP57418.1"/>
    <property type="molecule type" value="Genomic_DNA"/>
</dbReference>
<keyword evidence="3" id="KW-1185">Reference proteome</keyword>
<gene>
    <name evidence="2" type="ORF">FKW44_002398</name>
</gene>
<dbReference type="AlphaFoldDB" id="A0A7T8KK50"/>
<proteinExistence type="predicted"/>
<feature type="region of interest" description="Disordered" evidence="1">
    <location>
        <begin position="39"/>
        <end position="82"/>
    </location>
</feature>